<accession>A0ABV0ZGM1</accession>
<protein>
    <submittedName>
        <fullName evidence="1">Uncharacterized protein</fullName>
    </submittedName>
</protein>
<dbReference type="Proteomes" id="UP001469553">
    <property type="component" value="Unassembled WGS sequence"/>
</dbReference>
<comment type="caution">
    <text evidence="1">The sequence shown here is derived from an EMBL/GenBank/DDBJ whole genome shotgun (WGS) entry which is preliminary data.</text>
</comment>
<reference evidence="1 2" key="1">
    <citation type="submission" date="2021-06" db="EMBL/GenBank/DDBJ databases">
        <authorList>
            <person name="Palmer J.M."/>
        </authorList>
    </citation>
    <scope>NUCLEOTIDE SEQUENCE [LARGE SCALE GENOMIC DNA]</scope>
    <source>
        <strain evidence="1 2">AS_MEX2019</strain>
        <tissue evidence="1">Muscle</tissue>
    </source>
</reference>
<sequence length="99" mass="11257">MIINITTKLEGTETPTVTEKVNKPKMADPDTDYSLFIRAASFQLSLATLTFKHPSFLLPPFSHVLFLSPYLPVSILQNPYLLRLLPVLPSEPFTYQFML</sequence>
<organism evidence="1 2">
    <name type="scientific">Ameca splendens</name>
    <dbReference type="NCBI Taxonomy" id="208324"/>
    <lineage>
        <taxon>Eukaryota</taxon>
        <taxon>Metazoa</taxon>
        <taxon>Chordata</taxon>
        <taxon>Craniata</taxon>
        <taxon>Vertebrata</taxon>
        <taxon>Euteleostomi</taxon>
        <taxon>Actinopterygii</taxon>
        <taxon>Neopterygii</taxon>
        <taxon>Teleostei</taxon>
        <taxon>Neoteleostei</taxon>
        <taxon>Acanthomorphata</taxon>
        <taxon>Ovalentaria</taxon>
        <taxon>Atherinomorphae</taxon>
        <taxon>Cyprinodontiformes</taxon>
        <taxon>Goodeidae</taxon>
        <taxon>Ameca</taxon>
    </lineage>
</organism>
<evidence type="ECO:0000313" key="1">
    <source>
        <dbReference type="EMBL" id="MEQ2305384.1"/>
    </source>
</evidence>
<gene>
    <name evidence="1" type="ORF">AMECASPLE_037314</name>
</gene>
<proteinExistence type="predicted"/>
<keyword evidence="2" id="KW-1185">Reference proteome</keyword>
<name>A0ABV0ZGM1_9TELE</name>
<evidence type="ECO:0000313" key="2">
    <source>
        <dbReference type="Proteomes" id="UP001469553"/>
    </source>
</evidence>
<dbReference type="EMBL" id="JAHRIP010062680">
    <property type="protein sequence ID" value="MEQ2305384.1"/>
    <property type="molecule type" value="Genomic_DNA"/>
</dbReference>